<keyword evidence="1" id="KW-1133">Transmembrane helix</keyword>
<evidence type="ECO:0000256" key="1">
    <source>
        <dbReference type="SAM" id="Phobius"/>
    </source>
</evidence>
<dbReference type="EMBL" id="CAAALY010250821">
    <property type="protein sequence ID" value="VEL35847.1"/>
    <property type="molecule type" value="Genomic_DNA"/>
</dbReference>
<dbReference type="AlphaFoldDB" id="A0A3S5CTL4"/>
<evidence type="ECO:0000313" key="3">
    <source>
        <dbReference type="Proteomes" id="UP000784294"/>
    </source>
</evidence>
<accession>A0A3S5CTL4</accession>
<feature type="transmembrane region" description="Helical" evidence="1">
    <location>
        <begin position="53"/>
        <end position="74"/>
    </location>
</feature>
<reference evidence="2" key="1">
    <citation type="submission" date="2018-11" db="EMBL/GenBank/DDBJ databases">
        <authorList>
            <consortium name="Pathogen Informatics"/>
        </authorList>
    </citation>
    <scope>NUCLEOTIDE SEQUENCE</scope>
</reference>
<keyword evidence="1" id="KW-0812">Transmembrane</keyword>
<name>A0A3S5CTL4_9PLAT</name>
<keyword evidence="1" id="KW-0472">Membrane</keyword>
<protein>
    <submittedName>
        <fullName evidence="2">Uncharacterized protein</fullName>
    </submittedName>
</protein>
<dbReference type="Proteomes" id="UP000784294">
    <property type="component" value="Unassembled WGS sequence"/>
</dbReference>
<organism evidence="2 3">
    <name type="scientific">Protopolystoma xenopodis</name>
    <dbReference type="NCBI Taxonomy" id="117903"/>
    <lineage>
        <taxon>Eukaryota</taxon>
        <taxon>Metazoa</taxon>
        <taxon>Spiralia</taxon>
        <taxon>Lophotrochozoa</taxon>
        <taxon>Platyhelminthes</taxon>
        <taxon>Monogenea</taxon>
        <taxon>Polyopisthocotylea</taxon>
        <taxon>Polystomatidea</taxon>
        <taxon>Polystomatidae</taxon>
        <taxon>Protopolystoma</taxon>
    </lineage>
</organism>
<gene>
    <name evidence="2" type="ORF">PXEA_LOCUS29287</name>
</gene>
<sequence>MARFFSPSLPSCVYPKWPFSPVAPRLLRLHYSPTLDHNSYPTRACQPHWQMPCWLFTTFILVYVFLAALSWSLVLPHFVAKCLFQPI</sequence>
<proteinExistence type="predicted"/>
<evidence type="ECO:0000313" key="2">
    <source>
        <dbReference type="EMBL" id="VEL35847.1"/>
    </source>
</evidence>
<keyword evidence="3" id="KW-1185">Reference proteome</keyword>
<comment type="caution">
    <text evidence="2">The sequence shown here is derived from an EMBL/GenBank/DDBJ whole genome shotgun (WGS) entry which is preliminary data.</text>
</comment>